<evidence type="ECO:0000313" key="2">
    <source>
        <dbReference type="Proteomes" id="UP000259328"/>
    </source>
</evidence>
<reference evidence="2" key="1">
    <citation type="submission" date="2018-06" db="EMBL/GenBank/DDBJ databases">
        <authorList>
            <consortium name="Pathogen Informatics"/>
        </authorList>
    </citation>
    <scope>NUCLEOTIDE SEQUENCE [LARGE SCALE GENOMIC DNA]</scope>
    <source>
        <strain evidence="2">NCTC10124</strain>
    </source>
</reference>
<evidence type="ECO:0000313" key="1">
    <source>
        <dbReference type="EMBL" id="SYV92995.1"/>
    </source>
</evidence>
<dbReference type="Proteomes" id="UP000259328">
    <property type="component" value="Chromosome"/>
</dbReference>
<sequence>MVKKVQSAASASNSNFVYMGTGKSSRGVSAVFVLVKDGMTDGTALSSLGYTVKSITTANQLNENEIIALNVPGKW</sequence>
<name>A0A3B0PDS1_MYCSY</name>
<dbReference type="AlphaFoldDB" id="A0A3B0PDS1"/>
<gene>
    <name evidence="1" type="ORF">NCTC10124_00723</name>
</gene>
<proteinExistence type="predicted"/>
<accession>A0A3B0PDS1</accession>
<organism evidence="1 2">
    <name type="scientific">Mycoplasmopsis synoviae</name>
    <name type="common">Mycoplasma synoviae</name>
    <dbReference type="NCBI Taxonomy" id="2109"/>
    <lineage>
        <taxon>Bacteria</taxon>
        <taxon>Bacillati</taxon>
        <taxon>Mycoplasmatota</taxon>
        <taxon>Mycoplasmoidales</taxon>
        <taxon>Metamycoplasmataceae</taxon>
        <taxon>Mycoplasmopsis</taxon>
    </lineage>
</organism>
<feature type="non-terminal residue" evidence="1">
    <location>
        <position position="75"/>
    </location>
</feature>
<dbReference type="EMBL" id="LS991953">
    <property type="protein sequence ID" value="SYV92995.1"/>
    <property type="molecule type" value="Genomic_DNA"/>
</dbReference>
<protein>
    <submittedName>
        <fullName evidence="1">Uncharacterized protein</fullName>
    </submittedName>
</protein>